<gene>
    <name evidence="1" type="ORF">SINV_07964</name>
</gene>
<proteinExistence type="predicted"/>
<name>E9J0G5_SOLIN</name>
<dbReference type="EMBL" id="GL767472">
    <property type="protein sequence ID" value="EFZ13685.1"/>
    <property type="molecule type" value="Genomic_DNA"/>
</dbReference>
<feature type="non-terminal residue" evidence="1">
    <location>
        <position position="90"/>
    </location>
</feature>
<protein>
    <submittedName>
        <fullName evidence="1">Uncharacterized protein</fullName>
    </submittedName>
</protein>
<reference evidence="1" key="1">
    <citation type="journal article" date="2011" name="Proc. Natl. Acad. Sci. U.S.A.">
        <title>The genome of the fire ant Solenopsis invicta.</title>
        <authorList>
            <person name="Wurm Y."/>
            <person name="Wang J."/>
            <person name="Riba-Grognuz O."/>
            <person name="Corona M."/>
            <person name="Nygaard S."/>
            <person name="Hunt B.G."/>
            <person name="Ingram K.K."/>
            <person name="Falquet L."/>
            <person name="Nipitwattanaphon M."/>
            <person name="Gotzek D."/>
            <person name="Dijkstra M.B."/>
            <person name="Oettler J."/>
            <person name="Comtesse F."/>
            <person name="Shih C.J."/>
            <person name="Wu W.J."/>
            <person name="Yang C.C."/>
            <person name="Thomas J."/>
            <person name="Beaudoing E."/>
            <person name="Pradervand S."/>
            <person name="Flegel V."/>
            <person name="Cook E.D."/>
            <person name="Fabbretti R."/>
            <person name="Stockinger H."/>
            <person name="Long L."/>
            <person name="Farmerie W.G."/>
            <person name="Oakey J."/>
            <person name="Boomsma J.J."/>
            <person name="Pamilo P."/>
            <person name="Yi S.V."/>
            <person name="Heinze J."/>
            <person name="Goodisman M.A."/>
            <person name="Farinelli L."/>
            <person name="Harshman K."/>
            <person name="Hulo N."/>
            <person name="Cerutti L."/>
            <person name="Xenarios I."/>
            <person name="Shoemaker D."/>
            <person name="Keller L."/>
        </authorList>
    </citation>
    <scope>NUCLEOTIDE SEQUENCE [LARGE SCALE GENOMIC DNA]</scope>
</reference>
<accession>E9J0G5</accession>
<sequence length="90" mass="10027">MRALNRLGELNELTLMWAPKHHGAQSNKIAKQDTQENPVEQIVGILFAVCVDKKTHQGSSRSGAFYFLVREKRLPSGEAFDASTLAKQNC</sequence>
<dbReference type="AlphaFoldDB" id="E9J0G5"/>
<dbReference type="HOGENOM" id="CLU_2443606_0_0_1"/>
<evidence type="ECO:0000313" key="1">
    <source>
        <dbReference type="EMBL" id="EFZ13685.1"/>
    </source>
</evidence>
<organism>
    <name type="scientific">Solenopsis invicta</name>
    <name type="common">Red imported fire ant</name>
    <name type="synonym">Solenopsis wagneri</name>
    <dbReference type="NCBI Taxonomy" id="13686"/>
    <lineage>
        <taxon>Eukaryota</taxon>
        <taxon>Metazoa</taxon>
        <taxon>Ecdysozoa</taxon>
        <taxon>Arthropoda</taxon>
        <taxon>Hexapoda</taxon>
        <taxon>Insecta</taxon>
        <taxon>Pterygota</taxon>
        <taxon>Neoptera</taxon>
        <taxon>Endopterygota</taxon>
        <taxon>Hymenoptera</taxon>
        <taxon>Apocrita</taxon>
        <taxon>Aculeata</taxon>
        <taxon>Formicoidea</taxon>
        <taxon>Formicidae</taxon>
        <taxon>Myrmicinae</taxon>
        <taxon>Solenopsis</taxon>
    </lineage>
</organism>